<dbReference type="RefSeq" id="WP_342694983.1">
    <property type="nucleotide sequence ID" value="NZ_JBCGDO010000003.1"/>
</dbReference>
<evidence type="ECO:0000313" key="1">
    <source>
        <dbReference type="EMBL" id="MEM0541756.1"/>
    </source>
</evidence>
<gene>
    <name evidence="1" type="ORF">WFZ85_03950</name>
</gene>
<organism evidence="1 2">
    <name type="scientific">Flavobacterium aureirubrum</name>
    <dbReference type="NCBI Taxonomy" id="3133147"/>
    <lineage>
        <taxon>Bacteria</taxon>
        <taxon>Pseudomonadati</taxon>
        <taxon>Bacteroidota</taxon>
        <taxon>Flavobacteriia</taxon>
        <taxon>Flavobacteriales</taxon>
        <taxon>Flavobacteriaceae</taxon>
        <taxon>Flavobacterium</taxon>
    </lineage>
</organism>
<sequence>MVTVKIKDNSKQAKLLLEYIKGFSFVEFVTDRSTKSSSKQEKFLTDIENGLREVKQIREGKVKPLTVSDLWDEE</sequence>
<keyword evidence="2" id="KW-1185">Reference proteome</keyword>
<accession>A0ABU9N202</accession>
<reference evidence="1 2" key="1">
    <citation type="submission" date="2024-03" db="EMBL/GenBank/DDBJ databases">
        <title>Two novel species of the genus Flavobacterium exhibiting potentially degradation of complex polysaccharides.</title>
        <authorList>
            <person name="Lian X."/>
        </authorList>
    </citation>
    <scope>NUCLEOTIDE SEQUENCE [LARGE SCALE GENOMIC DNA]</scope>
    <source>
        <strain evidence="2">j3</strain>
    </source>
</reference>
<evidence type="ECO:0000313" key="2">
    <source>
        <dbReference type="Proteomes" id="UP001460072"/>
    </source>
</evidence>
<comment type="caution">
    <text evidence="1">The sequence shown here is derived from an EMBL/GenBank/DDBJ whole genome shotgun (WGS) entry which is preliminary data.</text>
</comment>
<name>A0ABU9N202_9FLAO</name>
<protein>
    <recommendedName>
        <fullName evidence="3">Prevent-host-death protein</fullName>
    </recommendedName>
</protein>
<dbReference type="Proteomes" id="UP001460072">
    <property type="component" value="Unassembled WGS sequence"/>
</dbReference>
<proteinExistence type="predicted"/>
<dbReference type="EMBL" id="JBCGDO010000003">
    <property type="protein sequence ID" value="MEM0541756.1"/>
    <property type="molecule type" value="Genomic_DNA"/>
</dbReference>
<evidence type="ECO:0008006" key="3">
    <source>
        <dbReference type="Google" id="ProtNLM"/>
    </source>
</evidence>